<dbReference type="EMBL" id="CP038026">
    <property type="protein sequence ID" value="QBQ35009.1"/>
    <property type="molecule type" value="Genomic_DNA"/>
</dbReference>
<name>A0A4P7BCN3_9BURK</name>
<evidence type="ECO:0000313" key="4">
    <source>
        <dbReference type="Proteomes" id="UP000619512"/>
    </source>
</evidence>
<dbReference type="OrthoDB" id="8759639at2"/>
<dbReference type="RefSeq" id="WP_134383112.1">
    <property type="nucleotide sequence ID" value="NZ_BMWW01000010.1"/>
</dbReference>
<proteinExistence type="predicted"/>
<reference evidence="1" key="1">
    <citation type="journal article" date="2014" name="Int. J. Syst. Evol. Microbiol.">
        <title>Complete genome sequence of Corynebacterium casei LMG S-19264T (=DSM 44701T), isolated from a smear-ripened cheese.</title>
        <authorList>
            <consortium name="US DOE Joint Genome Institute (JGI-PGF)"/>
            <person name="Walter F."/>
            <person name="Albersmeier A."/>
            <person name="Kalinowski J."/>
            <person name="Ruckert C."/>
        </authorList>
    </citation>
    <scope>NUCLEOTIDE SEQUENCE</scope>
    <source>
        <strain evidence="1">KCTC 12344</strain>
    </source>
</reference>
<dbReference type="EMBL" id="BMWW01000010">
    <property type="protein sequence ID" value="GGZ06766.1"/>
    <property type="molecule type" value="Genomic_DNA"/>
</dbReference>
<accession>A0A4P7BCN3</accession>
<keyword evidence="3" id="KW-1185">Reference proteome</keyword>
<gene>
    <name evidence="2" type="ORF">E1742_01585</name>
    <name evidence="1" type="ORF">GCM10007388_45410</name>
</gene>
<reference evidence="2 3" key="2">
    <citation type="submission" date="2019-03" db="EMBL/GenBank/DDBJ databases">
        <title>Draft Genome Sequences of Six Type Strains of the Genus Massilia.</title>
        <authorList>
            <person name="Miess H."/>
            <person name="Frediansyhah A."/>
            <person name="Gross H."/>
        </authorList>
    </citation>
    <scope>NUCLEOTIDE SEQUENCE [LARGE SCALE GENOMIC DNA]</scope>
    <source>
        <strain evidence="2 3">DSM 17505</strain>
    </source>
</reference>
<evidence type="ECO:0000313" key="3">
    <source>
        <dbReference type="Proteomes" id="UP000294359"/>
    </source>
</evidence>
<evidence type="ECO:0000313" key="1">
    <source>
        <dbReference type="EMBL" id="GGZ06766.1"/>
    </source>
</evidence>
<dbReference type="Proteomes" id="UP000619512">
    <property type="component" value="Unassembled WGS sequence"/>
</dbReference>
<dbReference type="AlphaFoldDB" id="A0A4P7BCN3"/>
<evidence type="ECO:0000313" key="2">
    <source>
        <dbReference type="EMBL" id="QBQ35009.1"/>
    </source>
</evidence>
<dbReference type="Proteomes" id="UP000294359">
    <property type="component" value="Chromosome"/>
</dbReference>
<protein>
    <submittedName>
        <fullName evidence="1">Uncharacterized protein</fullName>
    </submittedName>
</protein>
<organism evidence="1 4">
    <name type="scientific">Pseudoduganella plicata</name>
    <dbReference type="NCBI Taxonomy" id="321984"/>
    <lineage>
        <taxon>Bacteria</taxon>
        <taxon>Pseudomonadati</taxon>
        <taxon>Pseudomonadota</taxon>
        <taxon>Betaproteobacteria</taxon>
        <taxon>Burkholderiales</taxon>
        <taxon>Oxalobacteraceae</taxon>
        <taxon>Telluria group</taxon>
        <taxon>Pseudoduganella</taxon>
    </lineage>
</organism>
<sequence length="108" mass="11796">MNSSSEIDLDEATAGMTLAQDLLDDGGAVLVPRNATLTDSLLGALRRRGVQRCVVVMEAAVDDAELRRERERRLRRLEQLFRHVGTTPGGALLLARLRAFRGGDEVAP</sequence>
<reference evidence="1" key="3">
    <citation type="submission" date="2022-12" db="EMBL/GenBank/DDBJ databases">
        <authorList>
            <person name="Sun Q."/>
            <person name="Kim S."/>
        </authorList>
    </citation>
    <scope>NUCLEOTIDE SEQUENCE</scope>
    <source>
        <strain evidence="1">KCTC 12344</strain>
    </source>
</reference>